<proteinExistence type="predicted"/>
<dbReference type="EMBL" id="CAJPEX010000135">
    <property type="protein sequence ID" value="CAG0913635.1"/>
    <property type="molecule type" value="Genomic_DNA"/>
</dbReference>
<accession>A0A7R9BE36</accession>
<sequence>MASRLRSARPRYWRHFNPEKYGEGVRGMVRQLFNELPCQTLAGILFLGVMRDDDPRAKYILNPKPVFKTDYTP</sequence>
<evidence type="ECO:0000313" key="2">
    <source>
        <dbReference type="Proteomes" id="UP000678499"/>
    </source>
</evidence>
<evidence type="ECO:0000313" key="1">
    <source>
        <dbReference type="EMBL" id="CAD7273483.1"/>
    </source>
</evidence>
<gene>
    <name evidence="1" type="ORF">NMOB1V02_LOCUS1367</name>
</gene>
<dbReference type="OrthoDB" id="6600151at2759"/>
<name>A0A7R9BE36_9CRUS</name>
<reference evidence="1" key="1">
    <citation type="submission" date="2020-11" db="EMBL/GenBank/DDBJ databases">
        <authorList>
            <person name="Tran Van P."/>
        </authorList>
    </citation>
    <scope>NUCLEOTIDE SEQUENCE</scope>
</reference>
<organism evidence="1">
    <name type="scientific">Notodromas monacha</name>
    <dbReference type="NCBI Taxonomy" id="399045"/>
    <lineage>
        <taxon>Eukaryota</taxon>
        <taxon>Metazoa</taxon>
        <taxon>Ecdysozoa</taxon>
        <taxon>Arthropoda</taxon>
        <taxon>Crustacea</taxon>
        <taxon>Oligostraca</taxon>
        <taxon>Ostracoda</taxon>
        <taxon>Podocopa</taxon>
        <taxon>Podocopida</taxon>
        <taxon>Cypridocopina</taxon>
        <taxon>Cypridoidea</taxon>
        <taxon>Cyprididae</taxon>
        <taxon>Notodromas</taxon>
    </lineage>
</organism>
<dbReference type="AlphaFoldDB" id="A0A7R9BE36"/>
<dbReference type="Proteomes" id="UP000678499">
    <property type="component" value="Unassembled WGS sequence"/>
</dbReference>
<protein>
    <submittedName>
        <fullName evidence="1">Uncharacterized protein</fullName>
    </submittedName>
</protein>
<dbReference type="EMBL" id="OA882172">
    <property type="protein sequence ID" value="CAD7273483.1"/>
    <property type="molecule type" value="Genomic_DNA"/>
</dbReference>
<keyword evidence="2" id="KW-1185">Reference proteome</keyword>